<dbReference type="Pfam" id="PF00884">
    <property type="entry name" value="Sulfatase"/>
    <property type="match status" value="1"/>
</dbReference>
<dbReference type="PANTHER" id="PTHR43108">
    <property type="entry name" value="N-ACETYLGLUCOSAMINE-6-SULFATASE FAMILY MEMBER"/>
    <property type="match status" value="1"/>
</dbReference>
<protein>
    <submittedName>
        <fullName evidence="2">Sulfatase</fullName>
    </submittedName>
</protein>
<dbReference type="AlphaFoldDB" id="A0A374NWU7"/>
<dbReference type="SUPFAM" id="SSF53649">
    <property type="entry name" value="Alkaline phosphatase-like"/>
    <property type="match status" value="1"/>
</dbReference>
<evidence type="ECO:0000313" key="2">
    <source>
        <dbReference type="EMBL" id="RGI95152.1"/>
    </source>
</evidence>
<evidence type="ECO:0000259" key="1">
    <source>
        <dbReference type="Pfam" id="PF00884"/>
    </source>
</evidence>
<organism evidence="2 3">
    <name type="scientific">Hungatella hathewayi</name>
    <dbReference type="NCBI Taxonomy" id="154046"/>
    <lineage>
        <taxon>Bacteria</taxon>
        <taxon>Bacillati</taxon>
        <taxon>Bacillota</taxon>
        <taxon>Clostridia</taxon>
        <taxon>Lachnospirales</taxon>
        <taxon>Lachnospiraceae</taxon>
        <taxon>Hungatella</taxon>
    </lineage>
</organism>
<comment type="caution">
    <text evidence="2">The sequence shown here is derived from an EMBL/GenBank/DDBJ whole genome shotgun (WGS) entry which is preliminary data.</text>
</comment>
<gene>
    <name evidence="2" type="ORF">DXD79_32645</name>
</gene>
<dbReference type="CDD" id="cd16148">
    <property type="entry name" value="sulfatase_like"/>
    <property type="match status" value="1"/>
</dbReference>
<dbReference type="InterPro" id="IPR000917">
    <property type="entry name" value="Sulfatase_N"/>
</dbReference>
<feature type="domain" description="Sulfatase N-terminal" evidence="1">
    <location>
        <begin position="4"/>
        <end position="343"/>
    </location>
</feature>
<reference evidence="2 3" key="1">
    <citation type="submission" date="2018-08" db="EMBL/GenBank/DDBJ databases">
        <title>A genome reference for cultivated species of the human gut microbiota.</title>
        <authorList>
            <person name="Zou Y."/>
            <person name="Xue W."/>
            <person name="Luo G."/>
        </authorList>
    </citation>
    <scope>NUCLEOTIDE SEQUENCE [LARGE SCALE GENOMIC DNA]</scope>
    <source>
        <strain evidence="2 3">TM09-12</strain>
    </source>
</reference>
<dbReference type="RefSeq" id="WP_117633438.1">
    <property type="nucleotide sequence ID" value="NZ_QSON01000034.1"/>
</dbReference>
<accession>A0A374NWU7</accession>
<name>A0A374NWU7_9FIRM</name>
<dbReference type="Proteomes" id="UP000263014">
    <property type="component" value="Unassembled WGS sequence"/>
</dbReference>
<proteinExistence type="predicted"/>
<dbReference type="EMBL" id="QSON01000034">
    <property type="protein sequence ID" value="RGI95152.1"/>
    <property type="molecule type" value="Genomic_DNA"/>
</dbReference>
<dbReference type="Gene3D" id="3.40.720.10">
    <property type="entry name" value="Alkaline Phosphatase, subunit A"/>
    <property type="match status" value="1"/>
</dbReference>
<dbReference type="PANTHER" id="PTHR43108:SF8">
    <property type="entry name" value="SD21168P"/>
    <property type="match status" value="1"/>
</dbReference>
<evidence type="ECO:0000313" key="3">
    <source>
        <dbReference type="Proteomes" id="UP000263014"/>
    </source>
</evidence>
<dbReference type="InterPro" id="IPR017850">
    <property type="entry name" value="Alkaline_phosphatase_core_sf"/>
</dbReference>
<sequence>MKAIMVMFDTLRRTMMPCFQPEDQKVPMPNFQRLISHSAVFDHHYVCSMPCIPARRELHTGRANFLHRSWGPLEPFDDSMPELLKKAGIHTHLSTDHHHYFADGGATYHPRYSTWEGFRGQVGDAWVGKCGTDESGFAPVMLNPEHQPEKLQAMRKPMGWQNLSNRTRRKGEAEYSQTLTFDGGISFIKNNLDEDRWFVQIECFDPHEPFDAPEEFLKPWFHEDFTYDWPPYAAVEESQEMIDQMRRKYYALAQFCDKSLGRILDLMDEYSLWEDTMLIVNTDHGFLLGEHDWWGKNFMPDYEEISHIPLFIWDPRCGVKGEHRMALSQNIDLAPTILQYFGVPISEDMRGKPLKNTIESDVPVRKYGIFGIHGGPVNITDGRYVYMRAVRTPEARVWEYTLMPAHMKNMFAAEELRETELEPPLAFTKGCPVMKIPVKTGYGRKLAHDVLFDLRNDPGQERPMHDEEKERELENALTALFLENDAPDYVYRRFGLDYIPGKREEAVHETDL</sequence>